<proteinExistence type="predicted"/>
<evidence type="ECO:0008006" key="3">
    <source>
        <dbReference type="Google" id="ProtNLM"/>
    </source>
</evidence>
<feature type="non-terminal residue" evidence="1">
    <location>
        <position position="88"/>
    </location>
</feature>
<dbReference type="EMBL" id="LAJF01000142">
    <property type="protein sequence ID" value="KKB77189.1"/>
    <property type="molecule type" value="Genomic_DNA"/>
</dbReference>
<reference evidence="1 2" key="1">
    <citation type="submission" date="2015-03" db="EMBL/GenBank/DDBJ databases">
        <authorList>
            <person name="Hassan Y.I."/>
            <person name="Lepp D."/>
            <person name="Zhou T."/>
        </authorList>
    </citation>
    <scope>NUCLEOTIDE SEQUENCE [LARGE SCALE GENOMIC DNA]</scope>
    <source>
        <strain evidence="1 2">DSM 17137</strain>
    </source>
</reference>
<comment type="caution">
    <text evidence="1">The sequence shown here is derived from an EMBL/GenBank/DDBJ whole genome shotgun (WGS) entry which is preliminary data.</text>
</comment>
<accession>A0A0F5L4R8</accession>
<gene>
    <name evidence="1" type="ORF">VW29_18745</name>
</gene>
<dbReference type="AlphaFoldDB" id="A0A0F5L4R8"/>
<evidence type="ECO:0000313" key="2">
    <source>
        <dbReference type="Proteomes" id="UP000033608"/>
    </source>
</evidence>
<dbReference type="Proteomes" id="UP000033608">
    <property type="component" value="Unassembled WGS sequence"/>
</dbReference>
<organism evidence="1 2">
    <name type="scientific">Devosia limi DSM 17137</name>
    <dbReference type="NCBI Taxonomy" id="1121477"/>
    <lineage>
        <taxon>Bacteria</taxon>
        <taxon>Pseudomonadati</taxon>
        <taxon>Pseudomonadota</taxon>
        <taxon>Alphaproteobacteria</taxon>
        <taxon>Hyphomicrobiales</taxon>
        <taxon>Devosiaceae</taxon>
        <taxon>Devosia</taxon>
    </lineage>
</organism>
<sequence>MKLGLSSYSFLPLMRNGSMQLEDVFSWVRDHGGEHVALATFSVAPECAVFHYRLCHDSDALDRLHTASLTTCLHLSRFYISAHLIVKG</sequence>
<evidence type="ECO:0000313" key="1">
    <source>
        <dbReference type="EMBL" id="KKB77189.1"/>
    </source>
</evidence>
<protein>
    <recommendedName>
        <fullName evidence="3">Sugar phosphate isomerase/epimerase</fullName>
    </recommendedName>
</protein>
<keyword evidence="2" id="KW-1185">Reference proteome</keyword>
<name>A0A0F5L4R8_9HYPH</name>